<sequence>MRRQPGSRKKSGNVGVNILRRCYVLLLCAIAMTHAPGYALTHAVLWDDETRACGTWDNGLRLVQQVSYAARAHPTVCIQITTNMLREIA</sequence>
<evidence type="ECO:0000313" key="2">
    <source>
        <dbReference type="Proteomes" id="UP001066276"/>
    </source>
</evidence>
<dbReference type="Proteomes" id="UP001066276">
    <property type="component" value="Chromosome 6"/>
</dbReference>
<reference evidence="1" key="1">
    <citation type="journal article" date="2022" name="bioRxiv">
        <title>Sequencing and chromosome-scale assembly of the giantPleurodeles waltlgenome.</title>
        <authorList>
            <person name="Brown T."/>
            <person name="Elewa A."/>
            <person name="Iarovenko S."/>
            <person name="Subramanian E."/>
            <person name="Araus A.J."/>
            <person name="Petzold A."/>
            <person name="Susuki M."/>
            <person name="Suzuki K.-i.T."/>
            <person name="Hayashi T."/>
            <person name="Toyoda A."/>
            <person name="Oliveira C."/>
            <person name="Osipova E."/>
            <person name="Leigh N.D."/>
            <person name="Simon A."/>
            <person name="Yun M.H."/>
        </authorList>
    </citation>
    <scope>NUCLEOTIDE SEQUENCE</scope>
    <source>
        <strain evidence="1">20211129_DDA</strain>
        <tissue evidence="1">Liver</tissue>
    </source>
</reference>
<gene>
    <name evidence="1" type="ORF">NDU88_006850</name>
</gene>
<comment type="caution">
    <text evidence="1">The sequence shown here is derived from an EMBL/GenBank/DDBJ whole genome shotgun (WGS) entry which is preliminary data.</text>
</comment>
<name>A0AAV7QL68_PLEWA</name>
<dbReference type="EMBL" id="JANPWB010000010">
    <property type="protein sequence ID" value="KAJ1140499.1"/>
    <property type="molecule type" value="Genomic_DNA"/>
</dbReference>
<evidence type="ECO:0000313" key="1">
    <source>
        <dbReference type="EMBL" id="KAJ1140499.1"/>
    </source>
</evidence>
<keyword evidence="2" id="KW-1185">Reference proteome</keyword>
<organism evidence="1 2">
    <name type="scientific">Pleurodeles waltl</name>
    <name type="common">Iberian ribbed newt</name>
    <dbReference type="NCBI Taxonomy" id="8319"/>
    <lineage>
        <taxon>Eukaryota</taxon>
        <taxon>Metazoa</taxon>
        <taxon>Chordata</taxon>
        <taxon>Craniata</taxon>
        <taxon>Vertebrata</taxon>
        <taxon>Euteleostomi</taxon>
        <taxon>Amphibia</taxon>
        <taxon>Batrachia</taxon>
        <taxon>Caudata</taxon>
        <taxon>Salamandroidea</taxon>
        <taxon>Salamandridae</taxon>
        <taxon>Pleurodelinae</taxon>
        <taxon>Pleurodeles</taxon>
    </lineage>
</organism>
<accession>A0AAV7QL68</accession>
<protein>
    <submittedName>
        <fullName evidence="1">Uncharacterized protein</fullName>
    </submittedName>
</protein>
<dbReference type="AlphaFoldDB" id="A0AAV7QL68"/>
<proteinExistence type="predicted"/>